<dbReference type="AlphaFoldDB" id="A0AAD5DKQ2"/>
<proteinExistence type="inferred from homology"/>
<dbReference type="GO" id="GO:0030942">
    <property type="term" value="F:endoplasmic reticulum signal peptide binding"/>
    <property type="evidence" value="ECO:0007669"/>
    <property type="project" value="UniProtKB-UniRule"/>
</dbReference>
<comment type="similarity">
    <text evidence="2 7">Belongs to the SRP14 family.</text>
</comment>
<accession>A0AAD5DKQ2</accession>
<keyword evidence="5 7" id="KW-0733">Signal recognition particle</keyword>
<evidence type="ECO:0000256" key="6">
    <source>
        <dbReference type="ARBA" id="ARBA00023274"/>
    </source>
</evidence>
<dbReference type="PANTHER" id="PTHR12013">
    <property type="entry name" value="SIGNAL RECOGNITION PARTICLE 14 KD PROTEIN"/>
    <property type="match status" value="1"/>
</dbReference>
<keyword evidence="6 7" id="KW-0687">Ribonucleoprotein</keyword>
<evidence type="ECO:0000256" key="2">
    <source>
        <dbReference type="ARBA" id="ARBA00010349"/>
    </source>
</evidence>
<dbReference type="Gene3D" id="3.30.720.10">
    <property type="entry name" value="Signal recognition particle alu RNA binding heterodimer, srp9/1"/>
    <property type="match status" value="1"/>
</dbReference>
<keyword evidence="3 7" id="KW-0963">Cytoplasm</keyword>
<sequence>MKPRKGKKDYSAFAYHCLVRATDGSRKLSTVVQGKDLAKFYDSYTTIQRGHMDSLKKRDRRSHTKAHQ</sequence>
<evidence type="ECO:0000313" key="8">
    <source>
        <dbReference type="EMBL" id="KAI7838028.1"/>
    </source>
</evidence>
<dbReference type="Pfam" id="PF02290">
    <property type="entry name" value="SRP14"/>
    <property type="match status" value="1"/>
</dbReference>
<dbReference type="EMBL" id="JADXDR010000138">
    <property type="protein sequence ID" value="KAI7838028.1"/>
    <property type="molecule type" value="Genomic_DNA"/>
</dbReference>
<dbReference type="GO" id="GO:0008312">
    <property type="term" value="F:7S RNA binding"/>
    <property type="evidence" value="ECO:0007669"/>
    <property type="project" value="UniProtKB-UniRule"/>
</dbReference>
<dbReference type="Proteomes" id="UP001205105">
    <property type="component" value="Unassembled WGS sequence"/>
</dbReference>
<protein>
    <recommendedName>
        <fullName evidence="7">Signal recognition particle 14 kDa protein</fullName>
        <shortName evidence="7">SRP14</shortName>
    </recommendedName>
</protein>
<reference evidence="8" key="1">
    <citation type="submission" date="2020-11" db="EMBL/GenBank/DDBJ databases">
        <title>Chlorella ohadii genome sequencing and assembly.</title>
        <authorList>
            <person name="Murik O."/>
            <person name="Treves H."/>
            <person name="Kedem I."/>
            <person name="Shotland Y."/>
            <person name="Kaplan A."/>
        </authorList>
    </citation>
    <scope>NUCLEOTIDE SEQUENCE</scope>
    <source>
        <strain evidence="8">1</strain>
    </source>
</reference>
<evidence type="ECO:0000313" key="9">
    <source>
        <dbReference type="Proteomes" id="UP001205105"/>
    </source>
</evidence>
<comment type="subcellular location">
    <subcellularLocation>
        <location evidence="1 7">Cytoplasm</location>
    </subcellularLocation>
</comment>
<dbReference type="GO" id="GO:0006614">
    <property type="term" value="P:SRP-dependent cotranslational protein targeting to membrane"/>
    <property type="evidence" value="ECO:0007669"/>
    <property type="project" value="UniProtKB-UniRule"/>
</dbReference>
<name>A0AAD5DKQ2_9CHLO</name>
<keyword evidence="9" id="KW-1185">Reference proteome</keyword>
<comment type="caution">
    <text evidence="8">The sequence shown here is derived from an EMBL/GenBank/DDBJ whole genome shotgun (WGS) entry which is preliminary data.</text>
</comment>
<evidence type="ECO:0000256" key="5">
    <source>
        <dbReference type="ARBA" id="ARBA00023135"/>
    </source>
</evidence>
<comment type="function">
    <text evidence="7">Component of the signal recognition particle (SRP) complex, a ribonucleoprotein complex that mediates the cotranslational targeting of secretory and membrane proteins to the endoplasmic reticulum (ER). SRP9 together with SRP14 and the Alu portion of the SRP RNA, constitutes the elongation arrest domain of SRP. The complex of SRP9 and SRP14 is required for SRP RNA binding.</text>
</comment>
<organism evidence="8 9">
    <name type="scientific">Chlorella ohadii</name>
    <dbReference type="NCBI Taxonomy" id="2649997"/>
    <lineage>
        <taxon>Eukaryota</taxon>
        <taxon>Viridiplantae</taxon>
        <taxon>Chlorophyta</taxon>
        <taxon>core chlorophytes</taxon>
        <taxon>Trebouxiophyceae</taxon>
        <taxon>Chlorellales</taxon>
        <taxon>Chlorellaceae</taxon>
        <taxon>Chlorella clade</taxon>
        <taxon>Chlorella</taxon>
    </lineage>
</organism>
<dbReference type="SUPFAM" id="SSF54762">
    <property type="entry name" value="Signal recognition particle alu RNA binding heterodimer, SRP9/14"/>
    <property type="match status" value="1"/>
</dbReference>
<keyword evidence="4 7" id="KW-0694">RNA-binding</keyword>
<evidence type="ECO:0000256" key="3">
    <source>
        <dbReference type="ARBA" id="ARBA00022490"/>
    </source>
</evidence>
<evidence type="ECO:0000256" key="4">
    <source>
        <dbReference type="ARBA" id="ARBA00022884"/>
    </source>
</evidence>
<gene>
    <name evidence="8" type="ORF">COHA_008209</name>
</gene>
<dbReference type="GO" id="GO:0005786">
    <property type="term" value="C:signal recognition particle, endoplasmic reticulum targeting"/>
    <property type="evidence" value="ECO:0007669"/>
    <property type="project" value="UniProtKB-UniRule"/>
</dbReference>
<evidence type="ECO:0000256" key="1">
    <source>
        <dbReference type="ARBA" id="ARBA00004496"/>
    </source>
</evidence>
<dbReference type="InterPro" id="IPR003210">
    <property type="entry name" value="Signal_recog_particle_SRP14"/>
</dbReference>
<evidence type="ECO:0000256" key="7">
    <source>
        <dbReference type="RuleBase" id="RU368100"/>
    </source>
</evidence>
<comment type="subunit">
    <text evidence="7">Heterodimer with SRP9; binds RNA as heterodimer. Component of a signal recognition particle (SRP) complex that consists of a 7SL RNA molecule of 300 nucleotides and six protein subunits: SRP72, SRP68, SRP54, SRP19, SRP14 and SRP9.</text>
</comment>
<dbReference type="InterPro" id="IPR009018">
    <property type="entry name" value="Signal_recog_particle_SRP9/14"/>
</dbReference>